<keyword evidence="7" id="KW-0406">Ion transport</keyword>
<comment type="subcellular location">
    <subcellularLocation>
        <location evidence="1">Cell membrane</location>
        <topology evidence="1">Multi-pass membrane protein</topology>
    </subcellularLocation>
</comment>
<evidence type="ECO:0000313" key="11">
    <source>
        <dbReference type="EMBL" id="WXB17370.1"/>
    </source>
</evidence>
<keyword evidence="5 10" id="KW-0812">Transmembrane</keyword>
<feature type="transmembrane region" description="Helical" evidence="10">
    <location>
        <begin position="103"/>
        <end position="122"/>
    </location>
</feature>
<proteinExistence type="predicted"/>
<keyword evidence="6 10" id="KW-1133">Transmembrane helix</keyword>
<protein>
    <recommendedName>
        <fullName evidence="9">Multidrug-efflux transporter</fullName>
    </recommendedName>
</protein>
<evidence type="ECO:0000256" key="6">
    <source>
        <dbReference type="ARBA" id="ARBA00022989"/>
    </source>
</evidence>
<feature type="transmembrane region" description="Helical" evidence="10">
    <location>
        <begin position="420"/>
        <end position="441"/>
    </location>
</feature>
<feature type="transmembrane region" description="Helical" evidence="10">
    <location>
        <begin position="346"/>
        <end position="366"/>
    </location>
</feature>
<dbReference type="EMBL" id="CP089984">
    <property type="protein sequence ID" value="WXB17370.1"/>
    <property type="molecule type" value="Genomic_DNA"/>
</dbReference>
<dbReference type="RefSeq" id="WP_394827001.1">
    <property type="nucleotide sequence ID" value="NZ_CP089984.1"/>
</dbReference>
<keyword evidence="4" id="KW-1003">Cell membrane</keyword>
<dbReference type="InterPro" id="IPR002528">
    <property type="entry name" value="MATE_fam"/>
</dbReference>
<dbReference type="InterPro" id="IPR050222">
    <property type="entry name" value="MATE_MdtK"/>
</dbReference>
<dbReference type="InterPro" id="IPR048279">
    <property type="entry name" value="MdtK-like"/>
</dbReference>
<dbReference type="PANTHER" id="PTHR43298">
    <property type="entry name" value="MULTIDRUG RESISTANCE PROTEIN NORM-RELATED"/>
    <property type="match status" value="1"/>
</dbReference>
<dbReference type="NCBIfam" id="TIGR00797">
    <property type="entry name" value="matE"/>
    <property type="match status" value="1"/>
</dbReference>
<accession>A0ABZ2M691</accession>
<feature type="transmembrane region" description="Helical" evidence="10">
    <location>
        <begin position="213"/>
        <end position="240"/>
    </location>
</feature>
<sequence>MVDRATRRILEGPLAKEVARFGIPLALGMALQTTFNLVDAYMVAQLPREEVGSAIGALGICDQVAALGTILSYGVSTATSSIISNRVGSGDTQGVQKAAWQSILIVTALGVLFGFLGIAFAGTIVRDIIGAKGGVAIFATRYLRVVVGGSFTIFLLLQLASIQRALGSAKTPVSLMLAGNVLNVVLAILMIFGEGPSPAAFAWAAPLAKALHIPRMGMIGAAWATIIARGLVLVPNVIILARRFEVVIPKRGARGLDREEIARILGVAWPSSAQMVIRIAAMLLVNSLVARFFTSEDDQVATTGLGLVFRVDTMALFIAMGWGSAAQTFVGQNMGASQEARASYSGWLTAIYDGITNVGLIALLLLHGETILRFFDDDPAPVAVAMHYLSIVTPTYIGLGVGIVLGNAMAGAGATRTSMWIDVAVILGLQTPLSILAVAVFDASLETLFRCVGATNVVSALVYAVVYGRGKWRRAVAARIA</sequence>
<evidence type="ECO:0000256" key="10">
    <source>
        <dbReference type="SAM" id="Phobius"/>
    </source>
</evidence>
<evidence type="ECO:0000256" key="1">
    <source>
        <dbReference type="ARBA" id="ARBA00004651"/>
    </source>
</evidence>
<evidence type="ECO:0000256" key="5">
    <source>
        <dbReference type="ARBA" id="ARBA00022692"/>
    </source>
</evidence>
<evidence type="ECO:0000256" key="2">
    <source>
        <dbReference type="ARBA" id="ARBA00022448"/>
    </source>
</evidence>
<evidence type="ECO:0000313" key="12">
    <source>
        <dbReference type="Proteomes" id="UP001370348"/>
    </source>
</evidence>
<feature type="transmembrane region" description="Helical" evidence="10">
    <location>
        <begin position="447"/>
        <end position="466"/>
    </location>
</feature>
<evidence type="ECO:0000256" key="8">
    <source>
        <dbReference type="ARBA" id="ARBA00023136"/>
    </source>
</evidence>
<name>A0ABZ2M691_9BACT</name>
<dbReference type="Proteomes" id="UP001370348">
    <property type="component" value="Chromosome"/>
</dbReference>
<feature type="transmembrane region" description="Helical" evidence="10">
    <location>
        <begin position="64"/>
        <end position="83"/>
    </location>
</feature>
<organism evidence="11 12">
    <name type="scientific">Pendulispora albinea</name>
    <dbReference type="NCBI Taxonomy" id="2741071"/>
    <lineage>
        <taxon>Bacteria</taxon>
        <taxon>Pseudomonadati</taxon>
        <taxon>Myxococcota</taxon>
        <taxon>Myxococcia</taxon>
        <taxon>Myxococcales</taxon>
        <taxon>Sorangiineae</taxon>
        <taxon>Pendulisporaceae</taxon>
        <taxon>Pendulispora</taxon>
    </lineage>
</organism>
<reference evidence="11 12" key="1">
    <citation type="submission" date="2021-12" db="EMBL/GenBank/DDBJ databases">
        <title>Discovery of the Pendulisporaceae a myxobacterial family with distinct sporulation behavior and unique specialized metabolism.</title>
        <authorList>
            <person name="Garcia R."/>
            <person name="Popoff A."/>
            <person name="Bader C.D."/>
            <person name="Loehr J."/>
            <person name="Walesch S."/>
            <person name="Walt C."/>
            <person name="Boldt J."/>
            <person name="Bunk B."/>
            <person name="Haeckl F.J.F.P.J."/>
            <person name="Gunesch A.P."/>
            <person name="Birkelbach J."/>
            <person name="Nuebel U."/>
            <person name="Pietschmann T."/>
            <person name="Bach T."/>
            <person name="Mueller R."/>
        </authorList>
    </citation>
    <scope>NUCLEOTIDE SEQUENCE [LARGE SCALE GENOMIC DNA]</scope>
    <source>
        <strain evidence="11 12">MSr11954</strain>
    </source>
</reference>
<keyword evidence="3" id="KW-0050">Antiport</keyword>
<evidence type="ECO:0000256" key="3">
    <source>
        <dbReference type="ARBA" id="ARBA00022449"/>
    </source>
</evidence>
<keyword evidence="8 10" id="KW-0472">Membrane</keyword>
<keyword evidence="12" id="KW-1185">Reference proteome</keyword>
<dbReference type="Pfam" id="PF01554">
    <property type="entry name" value="MatE"/>
    <property type="match status" value="2"/>
</dbReference>
<feature type="transmembrane region" description="Helical" evidence="10">
    <location>
        <begin position="173"/>
        <end position="193"/>
    </location>
</feature>
<evidence type="ECO:0000256" key="7">
    <source>
        <dbReference type="ARBA" id="ARBA00023065"/>
    </source>
</evidence>
<dbReference type="PIRSF" id="PIRSF006603">
    <property type="entry name" value="DinF"/>
    <property type="match status" value="1"/>
</dbReference>
<evidence type="ECO:0000256" key="9">
    <source>
        <dbReference type="ARBA" id="ARBA00031636"/>
    </source>
</evidence>
<feature type="transmembrane region" description="Helical" evidence="10">
    <location>
        <begin position="386"/>
        <end position="408"/>
    </location>
</feature>
<feature type="transmembrane region" description="Helical" evidence="10">
    <location>
        <begin position="21"/>
        <end position="44"/>
    </location>
</feature>
<gene>
    <name evidence="11" type="ORF">LZC94_08815</name>
</gene>
<keyword evidence="2" id="KW-0813">Transport</keyword>
<evidence type="ECO:0000256" key="4">
    <source>
        <dbReference type="ARBA" id="ARBA00022475"/>
    </source>
</evidence>
<feature type="transmembrane region" description="Helical" evidence="10">
    <location>
        <begin position="142"/>
        <end position="161"/>
    </location>
</feature>
<feature type="transmembrane region" description="Helical" evidence="10">
    <location>
        <begin position="305"/>
        <end position="325"/>
    </location>
</feature>
<dbReference type="PANTHER" id="PTHR43298:SF2">
    <property type="entry name" value="FMN_FAD EXPORTER YEEO-RELATED"/>
    <property type="match status" value="1"/>
</dbReference>